<keyword evidence="1" id="KW-0805">Transcription regulation</keyword>
<dbReference type="Pfam" id="PF00170">
    <property type="entry name" value="bZIP_1"/>
    <property type="match status" value="1"/>
</dbReference>
<dbReference type="OrthoDB" id="295274at2759"/>
<evidence type="ECO:0000313" key="7">
    <source>
        <dbReference type="Proteomes" id="UP000770015"/>
    </source>
</evidence>
<feature type="compositionally biased region" description="Low complexity" evidence="4">
    <location>
        <begin position="96"/>
        <end position="109"/>
    </location>
</feature>
<evidence type="ECO:0000259" key="5">
    <source>
        <dbReference type="PROSITE" id="PS50217"/>
    </source>
</evidence>
<feature type="domain" description="BZIP" evidence="5">
    <location>
        <begin position="148"/>
        <end position="211"/>
    </location>
</feature>
<dbReference type="PANTHER" id="PTHR23351">
    <property type="entry name" value="FOS TRANSCRIPTION FACTOR-RELATED"/>
    <property type="match status" value="1"/>
</dbReference>
<feature type="region of interest" description="Disordered" evidence="4">
    <location>
        <begin position="83"/>
        <end position="173"/>
    </location>
</feature>
<feature type="compositionally biased region" description="Basic and acidic residues" evidence="4">
    <location>
        <begin position="141"/>
        <end position="163"/>
    </location>
</feature>
<keyword evidence="3" id="KW-0804">Transcription</keyword>
<dbReference type="GO" id="GO:0000981">
    <property type="term" value="F:DNA-binding transcription factor activity, RNA polymerase II-specific"/>
    <property type="evidence" value="ECO:0007669"/>
    <property type="project" value="TreeGrafter"/>
</dbReference>
<feature type="compositionally biased region" description="Basic and acidic residues" evidence="4">
    <location>
        <begin position="118"/>
        <end position="129"/>
    </location>
</feature>
<dbReference type="InterPro" id="IPR046347">
    <property type="entry name" value="bZIP_sf"/>
</dbReference>
<dbReference type="EMBL" id="JAGSXJ010000045">
    <property type="protein sequence ID" value="KAH6662637.1"/>
    <property type="molecule type" value="Genomic_DNA"/>
</dbReference>
<dbReference type="InterPro" id="IPR000837">
    <property type="entry name" value="AP-1"/>
</dbReference>
<dbReference type="PROSITE" id="PS00036">
    <property type="entry name" value="BZIP_BASIC"/>
    <property type="match status" value="1"/>
</dbReference>
<feature type="region of interest" description="Disordered" evidence="4">
    <location>
        <begin position="238"/>
        <end position="265"/>
    </location>
</feature>
<dbReference type="Gene3D" id="1.20.5.170">
    <property type="match status" value="1"/>
</dbReference>
<dbReference type="SUPFAM" id="SSF57959">
    <property type="entry name" value="Leucine zipper domain"/>
    <property type="match status" value="1"/>
</dbReference>
<dbReference type="InterPro" id="IPR004827">
    <property type="entry name" value="bZIP"/>
</dbReference>
<dbReference type="PROSITE" id="PS50217">
    <property type="entry name" value="BZIP"/>
    <property type="match status" value="1"/>
</dbReference>
<evidence type="ECO:0000256" key="4">
    <source>
        <dbReference type="SAM" id="MobiDB-lite"/>
    </source>
</evidence>
<evidence type="ECO:0000256" key="3">
    <source>
        <dbReference type="ARBA" id="ARBA00023163"/>
    </source>
</evidence>
<dbReference type="Proteomes" id="UP000770015">
    <property type="component" value="Unassembled WGS sequence"/>
</dbReference>
<comment type="caution">
    <text evidence="6">The sequence shown here is derived from an EMBL/GenBank/DDBJ whole genome shotgun (WGS) entry which is preliminary data.</text>
</comment>
<dbReference type="AlphaFoldDB" id="A0A9P8V1I5"/>
<protein>
    <recommendedName>
        <fullName evidence="5">BZIP domain-containing protein</fullName>
    </recommendedName>
</protein>
<evidence type="ECO:0000313" key="6">
    <source>
        <dbReference type="EMBL" id="KAH6662637.1"/>
    </source>
</evidence>
<evidence type="ECO:0000256" key="1">
    <source>
        <dbReference type="ARBA" id="ARBA00023015"/>
    </source>
</evidence>
<keyword evidence="7" id="KW-1185">Reference proteome</keyword>
<feature type="compositionally biased region" description="Basic and acidic residues" evidence="4">
    <location>
        <begin position="256"/>
        <end position="265"/>
    </location>
</feature>
<evidence type="ECO:0000256" key="2">
    <source>
        <dbReference type="ARBA" id="ARBA00023125"/>
    </source>
</evidence>
<dbReference type="SMART" id="SM00338">
    <property type="entry name" value="BRLZ"/>
    <property type="match status" value="1"/>
</dbReference>
<organism evidence="6 7">
    <name type="scientific">Plectosphaerella plurivora</name>
    <dbReference type="NCBI Taxonomy" id="936078"/>
    <lineage>
        <taxon>Eukaryota</taxon>
        <taxon>Fungi</taxon>
        <taxon>Dikarya</taxon>
        <taxon>Ascomycota</taxon>
        <taxon>Pezizomycotina</taxon>
        <taxon>Sordariomycetes</taxon>
        <taxon>Hypocreomycetidae</taxon>
        <taxon>Glomerellales</taxon>
        <taxon>Plectosphaerellaceae</taxon>
        <taxon>Plectosphaerella</taxon>
    </lineage>
</organism>
<dbReference type="CDD" id="cd14687">
    <property type="entry name" value="bZIP_ATF2"/>
    <property type="match status" value="1"/>
</dbReference>
<name>A0A9P8V1I5_9PEZI</name>
<accession>A0A9P8V1I5</accession>
<dbReference type="GO" id="GO:0000978">
    <property type="term" value="F:RNA polymerase II cis-regulatory region sequence-specific DNA binding"/>
    <property type="evidence" value="ECO:0007669"/>
    <property type="project" value="TreeGrafter"/>
</dbReference>
<sequence length="265" mass="29109">MAQRDLLYSEGFGRGLASDAVLSSHIQGAFSNSTLFLPDQQHQTTTGDLWGNSLDYIDTTGIMSPASSTANKSPLDLNQAMEPTVQPQATKKVKISLPSPTTPTSHASSQEPPSVKNLPRDADTSDSPKQRRNSLLQTSPENHHQHTGDKVDRRRDRNREAAQKCRTRKQHSTQRLVADVAAAEAINDSLRRESNGLREETLLLKNMVLQHGDCDCDYIQTYIKNAASRLAVGDGCLAAESRSPDSGPGDQYTQEHAPDKVPRPW</sequence>
<reference evidence="6" key="1">
    <citation type="journal article" date="2021" name="Nat. Commun.">
        <title>Genetic determinants of endophytism in the Arabidopsis root mycobiome.</title>
        <authorList>
            <person name="Mesny F."/>
            <person name="Miyauchi S."/>
            <person name="Thiergart T."/>
            <person name="Pickel B."/>
            <person name="Atanasova L."/>
            <person name="Karlsson M."/>
            <person name="Huettel B."/>
            <person name="Barry K.W."/>
            <person name="Haridas S."/>
            <person name="Chen C."/>
            <person name="Bauer D."/>
            <person name="Andreopoulos W."/>
            <person name="Pangilinan J."/>
            <person name="LaButti K."/>
            <person name="Riley R."/>
            <person name="Lipzen A."/>
            <person name="Clum A."/>
            <person name="Drula E."/>
            <person name="Henrissat B."/>
            <person name="Kohler A."/>
            <person name="Grigoriev I.V."/>
            <person name="Martin F.M."/>
            <person name="Hacquard S."/>
        </authorList>
    </citation>
    <scope>NUCLEOTIDE SEQUENCE</scope>
    <source>
        <strain evidence="6">MPI-SDFR-AT-0117</strain>
    </source>
</reference>
<proteinExistence type="predicted"/>
<gene>
    <name evidence="6" type="ORF">F5X68DRAFT_237637</name>
</gene>
<keyword evidence="2" id="KW-0238">DNA-binding</keyword>
<dbReference type="GO" id="GO:0005634">
    <property type="term" value="C:nucleus"/>
    <property type="evidence" value="ECO:0007669"/>
    <property type="project" value="TreeGrafter"/>
</dbReference>
<dbReference type="PANTHER" id="PTHR23351:SF24">
    <property type="entry name" value="ACTIVATING TRANSCRIPTION FACTOR 3-RELATED"/>
    <property type="match status" value="1"/>
</dbReference>